<evidence type="ECO:0008006" key="10">
    <source>
        <dbReference type="Google" id="ProtNLM"/>
    </source>
</evidence>
<dbReference type="OrthoDB" id="411372at2759"/>
<evidence type="ECO:0000256" key="2">
    <source>
        <dbReference type="ARBA" id="ARBA00022771"/>
    </source>
</evidence>
<dbReference type="GO" id="GO:0061630">
    <property type="term" value="F:ubiquitin protein ligase activity"/>
    <property type="evidence" value="ECO:0007669"/>
    <property type="project" value="TreeGrafter"/>
</dbReference>
<dbReference type="PROSITE" id="PS51270">
    <property type="entry name" value="ZF_CTCHY"/>
    <property type="match status" value="1"/>
</dbReference>
<dbReference type="PROSITE" id="PS51266">
    <property type="entry name" value="ZF_CHY"/>
    <property type="match status" value="1"/>
</dbReference>
<dbReference type="GO" id="GO:0008270">
    <property type="term" value="F:zinc ion binding"/>
    <property type="evidence" value="ECO:0007669"/>
    <property type="project" value="UniProtKB-KW"/>
</dbReference>
<protein>
    <recommendedName>
        <fullName evidence="10">CHY-type domain-containing protein</fullName>
    </recommendedName>
</protein>
<evidence type="ECO:0000256" key="4">
    <source>
        <dbReference type="PROSITE-ProRule" id="PRU00601"/>
    </source>
</evidence>
<evidence type="ECO:0000256" key="1">
    <source>
        <dbReference type="ARBA" id="ARBA00022723"/>
    </source>
</evidence>
<dbReference type="PANTHER" id="PTHR21319:SF0">
    <property type="entry name" value="AND RING FINGER DOMAIN PROTEIN, PUTATIVE (AFU_ORTHOLOGUE AFUA_1G08900)-RELATED"/>
    <property type="match status" value="1"/>
</dbReference>
<dbReference type="EMBL" id="MVGC01000042">
    <property type="protein sequence ID" value="RJE25638.1"/>
    <property type="molecule type" value="Genomic_DNA"/>
</dbReference>
<keyword evidence="2 4" id="KW-0863">Zinc-finger</keyword>
<name>A0A3A2ZR57_9EURO</name>
<evidence type="ECO:0000313" key="9">
    <source>
        <dbReference type="Proteomes" id="UP000266188"/>
    </source>
</evidence>
<comment type="caution">
    <text evidence="8">The sequence shown here is derived from an EMBL/GenBank/DDBJ whole genome shotgun (WGS) entry which is preliminary data.</text>
</comment>
<dbReference type="Pfam" id="PF05495">
    <property type="entry name" value="zf-CHY"/>
    <property type="match status" value="1"/>
</dbReference>
<feature type="domain" description="CHY-type" evidence="6">
    <location>
        <begin position="306"/>
        <end position="373"/>
    </location>
</feature>
<evidence type="ECO:0000313" key="8">
    <source>
        <dbReference type="EMBL" id="RJE25638.1"/>
    </source>
</evidence>
<feature type="region of interest" description="Disordered" evidence="5">
    <location>
        <begin position="21"/>
        <end position="40"/>
    </location>
</feature>
<feature type="compositionally biased region" description="Polar residues" evidence="5">
    <location>
        <begin position="121"/>
        <end position="131"/>
    </location>
</feature>
<feature type="domain" description="CTCHY-type" evidence="7">
    <location>
        <begin position="375"/>
        <end position="423"/>
    </location>
</feature>
<evidence type="ECO:0000259" key="6">
    <source>
        <dbReference type="PROSITE" id="PS51266"/>
    </source>
</evidence>
<dbReference type="InterPro" id="IPR017921">
    <property type="entry name" value="Znf_CTCHY"/>
</dbReference>
<dbReference type="InterPro" id="IPR037275">
    <property type="entry name" value="Znf_CTCHY_sf"/>
</dbReference>
<evidence type="ECO:0000259" key="7">
    <source>
        <dbReference type="PROSITE" id="PS51270"/>
    </source>
</evidence>
<dbReference type="InterPro" id="IPR008913">
    <property type="entry name" value="Znf_CHY"/>
</dbReference>
<dbReference type="SUPFAM" id="SSF161245">
    <property type="entry name" value="Zinc hairpin stack"/>
    <property type="match status" value="1"/>
</dbReference>
<sequence>MSGFISSLLVEPIVRQARRLSHQTASSSAPENYEHEHTQQISFLSNNHDSEDVAAMPSNGYFGLGQASGYANPANESPISPNLRPFELANQVQETQRDQENEDALLSGQFRNEHRCDDNISENPAENSVTSVRDMDSRSGHPTEISTAAHDTSTVLRVRDSLVALETTFEMEEIAARSALPEDDGMGVLRRRIHAIRDLDIGSTEKARMIHNLMTEKYNASRIDLASHPHPIESSPGKLRISDHSKLETTHGNQSRFDEFSVTPESNINQSNPYNLTREDLEPTFSPKVEQDLCVGDGDDMETEEFEEVCLGCEHYKRNVKLQCYACKKWYTCRFCHDQVEDHHLNRRMTENMLCMLCGCAQPASQWCKECGEQTAQYYCNVCKLWDNDSKKNIYHCSDCGICRIGQGLGKDFFHCRVTTTNH</sequence>
<gene>
    <name evidence="8" type="ORF">PHISCL_02031</name>
</gene>
<organism evidence="8 9">
    <name type="scientific">Aspergillus sclerotialis</name>
    <dbReference type="NCBI Taxonomy" id="2070753"/>
    <lineage>
        <taxon>Eukaryota</taxon>
        <taxon>Fungi</taxon>
        <taxon>Dikarya</taxon>
        <taxon>Ascomycota</taxon>
        <taxon>Pezizomycotina</taxon>
        <taxon>Eurotiomycetes</taxon>
        <taxon>Eurotiomycetidae</taxon>
        <taxon>Eurotiales</taxon>
        <taxon>Aspergillaceae</taxon>
        <taxon>Aspergillus</taxon>
        <taxon>Aspergillus subgen. Polypaecilum</taxon>
    </lineage>
</organism>
<keyword evidence="9" id="KW-1185">Reference proteome</keyword>
<dbReference type="GO" id="GO:0016567">
    <property type="term" value="P:protein ubiquitination"/>
    <property type="evidence" value="ECO:0007669"/>
    <property type="project" value="TreeGrafter"/>
</dbReference>
<dbReference type="GO" id="GO:0005634">
    <property type="term" value="C:nucleus"/>
    <property type="evidence" value="ECO:0007669"/>
    <property type="project" value="TreeGrafter"/>
</dbReference>
<dbReference type="SUPFAM" id="SSF161219">
    <property type="entry name" value="CHY zinc finger-like"/>
    <property type="match status" value="1"/>
</dbReference>
<keyword evidence="3" id="KW-0862">Zinc</keyword>
<dbReference type="InterPro" id="IPR037274">
    <property type="entry name" value="Znf_CHY_sf"/>
</dbReference>
<dbReference type="STRING" id="2070753.A0A3A2ZR57"/>
<proteinExistence type="predicted"/>
<keyword evidence="1" id="KW-0479">Metal-binding</keyword>
<dbReference type="Proteomes" id="UP000266188">
    <property type="component" value="Unassembled WGS sequence"/>
</dbReference>
<dbReference type="AlphaFoldDB" id="A0A3A2ZR57"/>
<evidence type="ECO:0000256" key="5">
    <source>
        <dbReference type="SAM" id="MobiDB-lite"/>
    </source>
</evidence>
<reference evidence="9" key="1">
    <citation type="submission" date="2017-02" db="EMBL/GenBank/DDBJ databases">
        <authorList>
            <person name="Tafer H."/>
            <person name="Lopandic K."/>
        </authorList>
    </citation>
    <scope>NUCLEOTIDE SEQUENCE [LARGE SCALE GENOMIC DNA]</scope>
    <source>
        <strain evidence="9">CBS 366.77</strain>
    </source>
</reference>
<accession>A0A3A2ZR57</accession>
<evidence type="ECO:0000256" key="3">
    <source>
        <dbReference type="ARBA" id="ARBA00022833"/>
    </source>
</evidence>
<dbReference type="GO" id="GO:0006511">
    <property type="term" value="P:ubiquitin-dependent protein catabolic process"/>
    <property type="evidence" value="ECO:0007669"/>
    <property type="project" value="TreeGrafter"/>
</dbReference>
<dbReference type="PANTHER" id="PTHR21319">
    <property type="entry name" value="RING FINGER AND CHY ZINC FINGER DOMAIN-CONTAINING PROTEIN 1"/>
    <property type="match status" value="1"/>
</dbReference>
<feature type="region of interest" description="Disordered" evidence="5">
    <location>
        <begin position="115"/>
        <end position="145"/>
    </location>
</feature>